<protein>
    <submittedName>
        <fullName evidence="1">Uncharacterized protein</fullName>
    </submittedName>
</protein>
<proteinExistence type="predicted"/>
<dbReference type="Proteomes" id="UP000681220">
    <property type="component" value="Segment"/>
</dbReference>
<evidence type="ECO:0000313" key="1">
    <source>
        <dbReference type="EMBL" id="QHB43566.1"/>
    </source>
</evidence>
<accession>A0A6B9LJL5</accession>
<organism evidence="1 2">
    <name type="scientific">psittacine adenovirus 7</name>
    <dbReference type="NCBI Taxonomy" id="2848040"/>
    <lineage>
        <taxon>Viruses</taxon>
        <taxon>Varidnaviria</taxon>
        <taxon>Bamfordvirae</taxon>
        <taxon>Preplasmiviricota</taxon>
        <taxon>Polisuviricotina</taxon>
        <taxon>Pharingeaviricetes</taxon>
        <taxon>Rowavirales</taxon>
        <taxon>Adenoviridae</taxon>
        <taxon>Siadenovirus</taxon>
        <taxon>Siadenovirus sanguineae</taxon>
        <taxon>Psittacine siadenovirus E</taxon>
    </lineage>
</organism>
<dbReference type="KEGG" id="vg:80536245"/>
<keyword evidence="2" id="KW-1185">Reference proteome</keyword>
<dbReference type="EMBL" id="MK227353">
    <property type="protein sequence ID" value="QHB43566.1"/>
    <property type="molecule type" value="Genomic_DNA"/>
</dbReference>
<reference evidence="1 2" key="1">
    <citation type="journal article" date="2019" name="Vet. Microbiol.">
        <title>Disease surveillance in wild Victorian cacatuids reveals co-infection with multiple agents and detection of novel avian viruses.</title>
        <authorList>
            <person name="Sutherland M."/>
            <person name="Sarker S."/>
            <person name="Vaz P.K."/>
            <person name="Legione A.R."/>
            <person name="Devlin J.M."/>
            <person name="Macwhirter P.L."/>
            <person name="Whiteley P.L."/>
            <person name="Raidal S.R."/>
        </authorList>
    </citation>
    <scope>NUCLEOTIDE SEQUENCE [LARGE SCALE GENOMIC DNA]</scope>
    <source>
        <strain evidence="1">CorAdV1/Melbourne/2015</strain>
    </source>
</reference>
<dbReference type="GeneID" id="80536245"/>
<evidence type="ECO:0000313" key="2">
    <source>
        <dbReference type="Proteomes" id="UP000681220"/>
    </source>
</evidence>
<dbReference type="RefSeq" id="YP_010798163.1">
    <property type="nucleotide sequence ID" value="NC_076340.1"/>
</dbReference>
<name>A0A6B9LJL5_9ADEN</name>
<sequence length="164" mass="19192">MSSDETDDGLPIQDARISSVNKFFSGTRRTFPHTSEMKFVYRLYFPDTGVEHILLERVGTYKLSEYNFGTLFLEGGDVLIEFKYPFHCMFEAALERKWPALEPEYAVNIYEDQGIAVYEFPNIYYWPAILVWFAWQCLMNDIPFFDYCRLLNGNAESSYGTIFA</sequence>